<comment type="subcellular location">
    <subcellularLocation>
        <location evidence="1">Membrane</location>
    </subcellularLocation>
</comment>
<dbReference type="KEGG" id="hpse:HPF_03890"/>
<keyword evidence="2" id="KW-0472">Membrane</keyword>
<evidence type="ECO:0000256" key="4">
    <source>
        <dbReference type="SAM" id="SignalP"/>
    </source>
</evidence>
<sequence precursor="true">MNSSPRSLLIPVLTGVMALAGASAAQAQDERGRVLSSTPVIQQVAVPQQVCQNVTVREPARTSGAGAIMGAIAGGAMGNAIGDGNGRAAATAIGLFGGAILGNKIEGKGQSHTRTVQECSTQNVMENQVVAYNVVYEYAGRRYTTQMPQDPGRWVPVSVMPVGAAPAYGPSYRPQASNAPEVVRIGGQRPYRHDNRHWRDREDEQWDRYYR</sequence>
<dbReference type="PANTHER" id="PTHR35603">
    <property type="match status" value="1"/>
</dbReference>
<organism evidence="6 7">
    <name type="scientific">Hydrogenophaga pseudoflava</name>
    <name type="common">Pseudomonas carboxydoflava</name>
    <dbReference type="NCBI Taxonomy" id="47421"/>
    <lineage>
        <taxon>Bacteria</taxon>
        <taxon>Pseudomonadati</taxon>
        <taxon>Pseudomonadota</taxon>
        <taxon>Betaproteobacteria</taxon>
        <taxon>Burkholderiales</taxon>
        <taxon>Comamonadaceae</taxon>
        <taxon>Hydrogenophaga</taxon>
    </lineage>
</organism>
<keyword evidence="4" id="KW-0732">Signal</keyword>
<evidence type="ECO:0000256" key="3">
    <source>
        <dbReference type="SAM" id="MobiDB-lite"/>
    </source>
</evidence>
<dbReference type="InterPro" id="IPR051407">
    <property type="entry name" value="Bact_OM_lipoprot/Surf_antigen"/>
</dbReference>
<dbReference type="EMBL" id="CP037867">
    <property type="protein sequence ID" value="QBM26811.1"/>
    <property type="molecule type" value="Genomic_DNA"/>
</dbReference>
<evidence type="ECO:0000313" key="6">
    <source>
        <dbReference type="EMBL" id="QBM26811.1"/>
    </source>
</evidence>
<dbReference type="Proteomes" id="UP000293912">
    <property type="component" value="Chromosome"/>
</dbReference>
<evidence type="ECO:0000259" key="5">
    <source>
        <dbReference type="Pfam" id="PF05433"/>
    </source>
</evidence>
<feature type="region of interest" description="Disordered" evidence="3">
    <location>
        <begin position="171"/>
        <end position="196"/>
    </location>
</feature>
<protein>
    <recommendedName>
        <fullName evidence="5">Glycine zipper 2TM domain-containing protein</fullName>
    </recommendedName>
</protein>
<evidence type="ECO:0000256" key="2">
    <source>
        <dbReference type="ARBA" id="ARBA00023136"/>
    </source>
</evidence>
<dbReference type="InterPro" id="IPR008816">
    <property type="entry name" value="Gly_zipper_2TM_dom"/>
</dbReference>
<keyword evidence="7" id="KW-1185">Reference proteome</keyword>
<dbReference type="AlphaFoldDB" id="A0A4P6WZG5"/>
<evidence type="ECO:0000313" key="7">
    <source>
        <dbReference type="Proteomes" id="UP000293912"/>
    </source>
</evidence>
<dbReference type="RefSeq" id="WP_066153592.1">
    <property type="nucleotide sequence ID" value="NZ_CP037867.1"/>
</dbReference>
<feature type="domain" description="Glycine zipper 2TM" evidence="5">
    <location>
        <begin position="65"/>
        <end position="106"/>
    </location>
</feature>
<accession>A0A4P6WZG5</accession>
<dbReference type="NCBIfam" id="NF008437">
    <property type="entry name" value="PRK11280.1"/>
    <property type="match status" value="1"/>
</dbReference>
<feature type="signal peptide" evidence="4">
    <location>
        <begin position="1"/>
        <end position="27"/>
    </location>
</feature>
<gene>
    <name evidence="6" type="ORF">HPF_03890</name>
</gene>
<reference evidence="6 7" key="1">
    <citation type="submission" date="2019-03" db="EMBL/GenBank/DDBJ databases">
        <authorList>
            <person name="Sebastian G."/>
            <person name="Baumann P."/>
            <person name="Ruckert C."/>
            <person name="Kalinowski J."/>
            <person name="Nebel B."/>
            <person name="Takors R."/>
            <person name="Blombach B."/>
        </authorList>
    </citation>
    <scope>NUCLEOTIDE SEQUENCE [LARGE SCALE GENOMIC DNA]</scope>
    <source>
        <strain evidence="6 7">DSM 1084</strain>
    </source>
</reference>
<feature type="chain" id="PRO_5020735578" description="Glycine zipper 2TM domain-containing protein" evidence="4">
    <location>
        <begin position="28"/>
        <end position="211"/>
    </location>
</feature>
<dbReference type="PANTHER" id="PTHR35603:SF2">
    <property type="entry name" value="OUTER MEMBRANE LIPOPROTEIN"/>
    <property type="match status" value="1"/>
</dbReference>
<dbReference type="Pfam" id="PF05433">
    <property type="entry name" value="Rick_17kDa_Anti"/>
    <property type="match status" value="1"/>
</dbReference>
<name>A0A4P6WZG5_HYDPS</name>
<evidence type="ECO:0000256" key="1">
    <source>
        <dbReference type="ARBA" id="ARBA00004370"/>
    </source>
</evidence>
<dbReference type="GO" id="GO:0019867">
    <property type="term" value="C:outer membrane"/>
    <property type="evidence" value="ECO:0007669"/>
    <property type="project" value="InterPro"/>
</dbReference>
<proteinExistence type="predicted"/>